<dbReference type="Pfam" id="PF07992">
    <property type="entry name" value="Pyr_redox_2"/>
    <property type="match status" value="1"/>
</dbReference>
<dbReference type="PRINTS" id="PR00368">
    <property type="entry name" value="FADPNR"/>
</dbReference>
<keyword evidence="5 11" id="KW-0560">Oxidoreductase</keyword>
<feature type="active site" description="Proton acceptor" evidence="8">
    <location>
        <position position="444"/>
    </location>
</feature>
<dbReference type="SUPFAM" id="SSF51905">
    <property type="entry name" value="FAD/NAD(P)-binding domain"/>
    <property type="match status" value="1"/>
</dbReference>
<feature type="binding site" evidence="9">
    <location>
        <position position="52"/>
    </location>
    <ligand>
        <name>FAD</name>
        <dbReference type="ChEBI" id="CHEBI:57692"/>
    </ligand>
</feature>
<dbReference type="EMBL" id="QREV01000001">
    <property type="protein sequence ID" value="RDU51108.1"/>
    <property type="molecule type" value="Genomic_DNA"/>
</dbReference>
<evidence type="ECO:0000313" key="17">
    <source>
        <dbReference type="Proteomes" id="UP000629596"/>
    </source>
</evidence>
<keyword evidence="9" id="KW-0547">Nucleotide-binding</keyword>
<evidence type="ECO:0000256" key="11">
    <source>
        <dbReference type="RuleBase" id="RU003691"/>
    </source>
</evidence>
<dbReference type="InterPro" id="IPR012999">
    <property type="entry name" value="Pyr_OxRdtase_I_AS"/>
</dbReference>
<dbReference type="Gene3D" id="3.50.50.60">
    <property type="entry name" value="FAD/NAD(P)-binding domain"/>
    <property type="match status" value="2"/>
</dbReference>
<dbReference type="Pfam" id="PF02852">
    <property type="entry name" value="Pyr_redox_dim"/>
    <property type="match status" value="1"/>
</dbReference>
<keyword evidence="2 11" id="KW-0285">Flavoprotein</keyword>
<keyword evidence="3 9" id="KW-0274">FAD</keyword>
<comment type="cofactor">
    <cofactor evidence="9">
        <name>FAD</name>
        <dbReference type="ChEBI" id="CHEBI:57692"/>
    </cofactor>
    <text evidence="9">Binds 1 FAD per subunit.</text>
</comment>
<dbReference type="Proteomes" id="UP000629596">
    <property type="component" value="Unassembled WGS sequence"/>
</dbReference>
<dbReference type="PIRSF" id="PIRSF000350">
    <property type="entry name" value="Mercury_reductase_MerA"/>
    <property type="match status" value="1"/>
</dbReference>
<evidence type="ECO:0000313" key="15">
    <source>
        <dbReference type="EMBL" id="RDU51108.1"/>
    </source>
</evidence>
<dbReference type="AlphaFoldDB" id="A0A3D8HJM1"/>
<protein>
    <submittedName>
        <fullName evidence="14">FAD-dependent oxidoreductase</fullName>
    </submittedName>
    <submittedName>
        <fullName evidence="15">Pyridine nucleotide-disulfide oxidoreductase</fullName>
    </submittedName>
</protein>
<dbReference type="FunFam" id="3.30.390.30:FF:000001">
    <property type="entry name" value="Dihydrolipoyl dehydrogenase"/>
    <property type="match status" value="1"/>
</dbReference>
<sequence>MKKYDAIIIGFGKGGKTLAADLGNRGWSVAVVERSKEMYGGTCINIGCIPTKVLVHLSKVAQYNHYTTFEQRAEAFHKAIVEKRKITADLRQKNFDNLDSKDSVTVYTGTASFRSPYEIEVKTDGETIMLQGEKIFINTGASTVIPSIKGIKNNPFVYTSTSIMELDKLPRRLAIVGGGYIGLEFASIFANFGSEVTVLEGGDKFIPREDRDIAEAVKTVLEKKGMSIRLNAVVQEIERDSDKATVVYRDALSGETIRVEADAILLATGRRPNTEGLNLEAAGVKLTERGAIDVDDRLHTTVNNIWAIGDVRGGLQFTYLSLDDYRIIRDELFGDGKRNTGDREAVAYSVFIDPPLSHVGLNEEQARRTGRHIKVSKVIAATMPRTRTVGQTEGLLKAVIDVDTNQILGCTLFCAESSEIINLVALTMRTDNNYVLLRDNIFTHPSMSESLNDLFNIK</sequence>
<proteinExistence type="inferred from homology"/>
<dbReference type="RefSeq" id="WP_115497702.1">
    <property type="nucleotide sequence ID" value="NZ_JACRTI010000001.1"/>
</dbReference>
<dbReference type="EMBL" id="JACRTI010000001">
    <property type="protein sequence ID" value="MBC8600155.1"/>
    <property type="molecule type" value="Genomic_DNA"/>
</dbReference>
<dbReference type="InterPro" id="IPR016156">
    <property type="entry name" value="FAD/NAD-linked_Rdtase_dimer_sf"/>
</dbReference>
<dbReference type="Gene3D" id="3.30.390.30">
    <property type="match status" value="1"/>
</dbReference>
<evidence type="ECO:0000256" key="9">
    <source>
        <dbReference type="PIRSR" id="PIRSR000350-3"/>
    </source>
</evidence>
<dbReference type="Proteomes" id="UP000256321">
    <property type="component" value="Unassembled WGS sequence"/>
</dbReference>
<feature type="domain" description="Pyridine nucleotide-disulphide oxidoreductase dimerisation" evidence="12">
    <location>
        <begin position="347"/>
        <end position="453"/>
    </location>
</feature>
<feature type="binding site" evidence="9">
    <location>
        <position position="310"/>
    </location>
    <ligand>
        <name>FAD</name>
        <dbReference type="ChEBI" id="CHEBI:57692"/>
    </ligand>
</feature>
<comment type="caution">
    <text evidence="15">The sequence shown here is derived from an EMBL/GenBank/DDBJ whole genome shotgun (WGS) entry which is preliminary data.</text>
</comment>
<keyword evidence="4" id="KW-0521">NADP</keyword>
<dbReference type="InterPro" id="IPR001100">
    <property type="entry name" value="Pyr_nuc-diS_OxRdtase"/>
</dbReference>
<keyword evidence="9" id="KW-0520">NAD</keyword>
<reference evidence="15 16" key="1">
    <citation type="submission" date="2018-07" db="EMBL/GenBank/DDBJ databases">
        <title>Parabacteroides acidifaciens nov. sp., isolated from human feces.</title>
        <authorList>
            <person name="Wang Y.J."/>
        </authorList>
    </citation>
    <scope>NUCLEOTIDE SEQUENCE [LARGE SCALE GENOMIC DNA]</scope>
    <source>
        <strain evidence="15 16">426-9</strain>
    </source>
</reference>
<dbReference type="PANTHER" id="PTHR43014:SF4">
    <property type="entry name" value="PYRIDINE NUCLEOTIDE-DISULFIDE OXIDOREDUCTASE RCLA-RELATED"/>
    <property type="match status" value="1"/>
</dbReference>
<dbReference type="GO" id="GO:0003955">
    <property type="term" value="F:NAD(P)H dehydrogenase (quinone) activity"/>
    <property type="evidence" value="ECO:0007669"/>
    <property type="project" value="TreeGrafter"/>
</dbReference>
<comment type="similarity">
    <text evidence="1 11">Belongs to the class-I pyridine nucleotide-disulfide oxidoreductase family.</text>
</comment>
<dbReference type="GO" id="GO:0016668">
    <property type="term" value="F:oxidoreductase activity, acting on a sulfur group of donors, NAD(P) as acceptor"/>
    <property type="evidence" value="ECO:0007669"/>
    <property type="project" value="InterPro"/>
</dbReference>
<feature type="binding site" evidence="9">
    <location>
        <begin position="177"/>
        <end position="184"/>
    </location>
    <ligand>
        <name>NAD(+)</name>
        <dbReference type="ChEBI" id="CHEBI:57540"/>
    </ligand>
</feature>
<evidence type="ECO:0000256" key="3">
    <source>
        <dbReference type="ARBA" id="ARBA00022827"/>
    </source>
</evidence>
<organism evidence="15 16">
    <name type="scientific">Parabacteroides acidifaciens</name>
    <dbReference type="NCBI Taxonomy" id="2290935"/>
    <lineage>
        <taxon>Bacteria</taxon>
        <taxon>Pseudomonadati</taxon>
        <taxon>Bacteroidota</taxon>
        <taxon>Bacteroidia</taxon>
        <taxon>Bacteroidales</taxon>
        <taxon>Tannerellaceae</taxon>
        <taxon>Parabacteroides</taxon>
    </lineage>
</organism>
<evidence type="ECO:0000313" key="14">
    <source>
        <dbReference type="EMBL" id="MBC8600155.1"/>
    </source>
</evidence>
<evidence type="ECO:0000256" key="7">
    <source>
        <dbReference type="ARBA" id="ARBA00023284"/>
    </source>
</evidence>
<dbReference type="InterPro" id="IPR023753">
    <property type="entry name" value="FAD/NAD-binding_dom"/>
</dbReference>
<feature type="binding site" evidence="9">
    <location>
        <position position="200"/>
    </location>
    <ligand>
        <name>NAD(+)</name>
        <dbReference type="ChEBI" id="CHEBI:57540"/>
    </ligand>
</feature>
<evidence type="ECO:0000259" key="12">
    <source>
        <dbReference type="Pfam" id="PF02852"/>
    </source>
</evidence>
<dbReference type="InterPro" id="IPR036188">
    <property type="entry name" value="FAD/NAD-bd_sf"/>
</dbReference>
<evidence type="ECO:0000256" key="4">
    <source>
        <dbReference type="ARBA" id="ARBA00022857"/>
    </source>
</evidence>
<evidence type="ECO:0000259" key="13">
    <source>
        <dbReference type="Pfam" id="PF07992"/>
    </source>
</evidence>
<feature type="binding site" evidence="9">
    <location>
        <position position="269"/>
    </location>
    <ligand>
        <name>NAD(+)</name>
        <dbReference type="ChEBI" id="CHEBI:57540"/>
    </ligand>
</feature>
<keyword evidence="6" id="KW-1015">Disulfide bond</keyword>
<evidence type="ECO:0000256" key="2">
    <source>
        <dbReference type="ARBA" id="ARBA00022630"/>
    </source>
</evidence>
<name>A0A3D8HJM1_9BACT</name>
<dbReference type="GO" id="GO:0050660">
    <property type="term" value="F:flavin adenine dinucleotide binding"/>
    <property type="evidence" value="ECO:0007669"/>
    <property type="project" value="TreeGrafter"/>
</dbReference>
<dbReference type="PROSITE" id="PS00076">
    <property type="entry name" value="PYRIDINE_REDOX_1"/>
    <property type="match status" value="1"/>
</dbReference>
<dbReference type="PRINTS" id="PR00411">
    <property type="entry name" value="PNDRDTASEI"/>
</dbReference>
<keyword evidence="17" id="KW-1185">Reference proteome</keyword>
<evidence type="ECO:0000256" key="1">
    <source>
        <dbReference type="ARBA" id="ARBA00007532"/>
    </source>
</evidence>
<evidence type="ECO:0000256" key="10">
    <source>
        <dbReference type="PIRSR" id="PIRSR000350-4"/>
    </source>
</evidence>
<evidence type="ECO:0000256" key="5">
    <source>
        <dbReference type="ARBA" id="ARBA00023002"/>
    </source>
</evidence>
<dbReference type="SUPFAM" id="SSF55424">
    <property type="entry name" value="FAD/NAD-linked reductases, dimerisation (C-terminal) domain"/>
    <property type="match status" value="1"/>
</dbReference>
<accession>A0A3D8HJM1</accession>
<dbReference type="InterPro" id="IPR004099">
    <property type="entry name" value="Pyr_nucl-diS_OxRdtase_dimer"/>
</dbReference>
<feature type="disulfide bond" description="Redox-active" evidence="10">
    <location>
        <begin position="43"/>
        <end position="48"/>
    </location>
</feature>
<gene>
    <name evidence="15" type="ORF">DWU89_00290</name>
    <name evidence="14" type="ORF">H8784_00285</name>
</gene>
<keyword evidence="7 11" id="KW-0676">Redox-active center</keyword>
<dbReference type="PANTHER" id="PTHR43014">
    <property type="entry name" value="MERCURIC REDUCTASE"/>
    <property type="match status" value="1"/>
</dbReference>
<evidence type="ECO:0000256" key="6">
    <source>
        <dbReference type="ARBA" id="ARBA00023157"/>
    </source>
</evidence>
<feature type="domain" description="FAD/NAD(P)-binding" evidence="13">
    <location>
        <begin position="4"/>
        <end position="318"/>
    </location>
</feature>
<reference evidence="14 17" key="2">
    <citation type="submission" date="2020-08" db="EMBL/GenBank/DDBJ databases">
        <title>Genome public.</title>
        <authorList>
            <person name="Liu C."/>
            <person name="Sun Q."/>
        </authorList>
    </citation>
    <scope>NUCLEOTIDE SEQUENCE [LARGE SCALE GENOMIC DNA]</scope>
    <source>
        <strain evidence="14 17">426_9</strain>
    </source>
</reference>
<evidence type="ECO:0000256" key="8">
    <source>
        <dbReference type="PIRSR" id="PIRSR000350-2"/>
    </source>
</evidence>
<evidence type="ECO:0000313" key="16">
    <source>
        <dbReference type="Proteomes" id="UP000256321"/>
    </source>
</evidence>